<feature type="transmembrane region" description="Helical" evidence="5">
    <location>
        <begin position="266"/>
        <end position="285"/>
    </location>
</feature>
<keyword evidence="4 5" id="KW-0472">Membrane</keyword>
<gene>
    <name evidence="7" type="ORF">ACH4WX_22295</name>
</gene>
<feature type="transmembrane region" description="Helical" evidence="5">
    <location>
        <begin position="185"/>
        <end position="204"/>
    </location>
</feature>
<keyword evidence="2 5" id="KW-0812">Transmembrane</keyword>
<evidence type="ECO:0000259" key="6">
    <source>
        <dbReference type="PROSITE" id="PS50850"/>
    </source>
</evidence>
<evidence type="ECO:0000313" key="7">
    <source>
        <dbReference type="EMBL" id="MFI1463458.1"/>
    </source>
</evidence>
<evidence type="ECO:0000256" key="5">
    <source>
        <dbReference type="SAM" id="Phobius"/>
    </source>
</evidence>
<dbReference type="Pfam" id="PF07690">
    <property type="entry name" value="MFS_1"/>
    <property type="match status" value="1"/>
</dbReference>
<feature type="transmembrane region" description="Helical" evidence="5">
    <location>
        <begin position="355"/>
        <end position="379"/>
    </location>
</feature>
<evidence type="ECO:0000256" key="3">
    <source>
        <dbReference type="ARBA" id="ARBA00022989"/>
    </source>
</evidence>
<dbReference type="GeneID" id="93506680"/>
<organism evidence="7 8">
    <name type="scientific">Nocardia carnea</name>
    <dbReference type="NCBI Taxonomy" id="37328"/>
    <lineage>
        <taxon>Bacteria</taxon>
        <taxon>Bacillati</taxon>
        <taxon>Actinomycetota</taxon>
        <taxon>Actinomycetes</taxon>
        <taxon>Mycobacteriales</taxon>
        <taxon>Nocardiaceae</taxon>
        <taxon>Nocardia</taxon>
    </lineage>
</organism>
<evidence type="ECO:0000256" key="2">
    <source>
        <dbReference type="ARBA" id="ARBA00022692"/>
    </source>
</evidence>
<feature type="transmembrane region" description="Helical" evidence="5">
    <location>
        <begin position="297"/>
        <end position="317"/>
    </location>
</feature>
<feature type="transmembrane region" description="Helical" evidence="5">
    <location>
        <begin position="95"/>
        <end position="114"/>
    </location>
</feature>
<dbReference type="InterPro" id="IPR011701">
    <property type="entry name" value="MFS"/>
</dbReference>
<feature type="transmembrane region" description="Helical" evidence="5">
    <location>
        <begin position="323"/>
        <end position="343"/>
    </location>
</feature>
<proteinExistence type="predicted"/>
<feature type="transmembrane region" description="Helical" evidence="5">
    <location>
        <begin position="232"/>
        <end position="254"/>
    </location>
</feature>
<dbReference type="InterPro" id="IPR020846">
    <property type="entry name" value="MFS_dom"/>
</dbReference>
<feature type="transmembrane region" description="Helical" evidence="5">
    <location>
        <begin position="120"/>
        <end position="138"/>
    </location>
</feature>
<feature type="transmembrane region" description="Helical" evidence="5">
    <location>
        <begin position="61"/>
        <end position="83"/>
    </location>
</feature>
<comment type="subcellular location">
    <subcellularLocation>
        <location evidence="1">Cell membrane</location>
        <topology evidence="1">Multi-pass membrane protein</topology>
    </subcellularLocation>
</comment>
<feature type="transmembrane region" description="Helical" evidence="5">
    <location>
        <begin position="150"/>
        <end position="173"/>
    </location>
</feature>
<evidence type="ECO:0000256" key="1">
    <source>
        <dbReference type="ARBA" id="ARBA00004651"/>
    </source>
</evidence>
<dbReference type="SUPFAM" id="SSF103473">
    <property type="entry name" value="MFS general substrate transporter"/>
    <property type="match status" value="1"/>
</dbReference>
<dbReference type="PANTHER" id="PTHR23523">
    <property type="match status" value="1"/>
</dbReference>
<dbReference type="Gene3D" id="1.20.1250.20">
    <property type="entry name" value="MFS general substrate transporter like domains"/>
    <property type="match status" value="2"/>
</dbReference>
<evidence type="ECO:0000313" key="8">
    <source>
        <dbReference type="Proteomes" id="UP001611263"/>
    </source>
</evidence>
<dbReference type="PROSITE" id="PS50850">
    <property type="entry name" value="MFS"/>
    <property type="match status" value="1"/>
</dbReference>
<sequence length="419" mass="43184">MTAALPETSRPADPPTAGRRRSLIEGRLLVLAAIVMSALTLRVAVTAFTPLAEEIGEHIGYSTAVVGVFGMIPTLMFSVTGLLTPMLARRIGLEWTVLAAMAAAGIGMLARVLVSETVGLLLFSALALGGMGIGNIVVPPLVKRYFPDRLATVSALYITMVQIGTVIPALVAVPLAETHGWRVSLGVWALLGFAAAVPWIGVLWNRRGRAVADTTGLPGATGPAPKVWRSPLAWGMSAMFGMTSLTTYSVFTWLPTILSDAGADAAFGGSMVALFALMGLVAALTAPTVAARMTNPFPVAVGCAVCFLVAFAGLLIAPMSAPVLWVVILGLGPSTFPMALTLINLRTRTPAGSAALSGFTQGVGYALACIGPLVFGMLHTVTGGWAAPFALLAVSVVVLLIGAWQACKPRLLEDGPAGG</sequence>
<feature type="transmembrane region" description="Helical" evidence="5">
    <location>
        <begin position="28"/>
        <end position="49"/>
    </location>
</feature>
<comment type="caution">
    <text evidence="7">The sequence shown here is derived from an EMBL/GenBank/DDBJ whole genome shotgun (WGS) entry which is preliminary data.</text>
</comment>
<dbReference type="InterPro" id="IPR052524">
    <property type="entry name" value="MFS_Cyanate_Porter"/>
</dbReference>
<keyword evidence="8" id="KW-1185">Reference proteome</keyword>
<feature type="domain" description="Major facilitator superfamily (MFS) profile" evidence="6">
    <location>
        <begin position="30"/>
        <end position="411"/>
    </location>
</feature>
<feature type="transmembrane region" description="Helical" evidence="5">
    <location>
        <begin position="385"/>
        <end position="404"/>
    </location>
</feature>
<dbReference type="InterPro" id="IPR036259">
    <property type="entry name" value="MFS_trans_sf"/>
</dbReference>
<dbReference type="Proteomes" id="UP001611263">
    <property type="component" value="Unassembled WGS sequence"/>
</dbReference>
<accession>A0ABW7TQZ4</accession>
<dbReference type="PANTHER" id="PTHR23523:SF2">
    <property type="entry name" value="2-NITROIMIDAZOLE TRANSPORTER"/>
    <property type="match status" value="1"/>
</dbReference>
<protein>
    <submittedName>
        <fullName evidence="7">MFS transporter</fullName>
    </submittedName>
</protein>
<evidence type="ECO:0000256" key="4">
    <source>
        <dbReference type="ARBA" id="ARBA00023136"/>
    </source>
</evidence>
<reference evidence="7 8" key="1">
    <citation type="submission" date="2024-10" db="EMBL/GenBank/DDBJ databases">
        <title>The Natural Products Discovery Center: Release of the First 8490 Sequenced Strains for Exploring Actinobacteria Biosynthetic Diversity.</title>
        <authorList>
            <person name="Kalkreuter E."/>
            <person name="Kautsar S.A."/>
            <person name="Yang D."/>
            <person name="Bader C.D."/>
            <person name="Teijaro C.N."/>
            <person name="Fluegel L."/>
            <person name="Davis C.M."/>
            <person name="Simpson J.R."/>
            <person name="Lauterbach L."/>
            <person name="Steele A.D."/>
            <person name="Gui C."/>
            <person name="Meng S."/>
            <person name="Li G."/>
            <person name="Viehrig K."/>
            <person name="Ye F."/>
            <person name="Su P."/>
            <person name="Kiefer A.F."/>
            <person name="Nichols A."/>
            <person name="Cepeda A.J."/>
            <person name="Yan W."/>
            <person name="Fan B."/>
            <person name="Jiang Y."/>
            <person name="Adhikari A."/>
            <person name="Zheng C.-J."/>
            <person name="Schuster L."/>
            <person name="Cowan T.M."/>
            <person name="Smanski M.J."/>
            <person name="Chevrette M.G."/>
            <person name="De Carvalho L.P.S."/>
            <person name="Shen B."/>
        </authorList>
    </citation>
    <scope>NUCLEOTIDE SEQUENCE [LARGE SCALE GENOMIC DNA]</scope>
    <source>
        <strain evidence="7 8">NPDC020568</strain>
    </source>
</reference>
<dbReference type="EMBL" id="JBIRUQ010000005">
    <property type="protein sequence ID" value="MFI1463458.1"/>
    <property type="molecule type" value="Genomic_DNA"/>
</dbReference>
<dbReference type="RefSeq" id="WP_231508392.1">
    <property type="nucleotide sequence ID" value="NZ_JBIRUQ010000005.1"/>
</dbReference>
<keyword evidence="3 5" id="KW-1133">Transmembrane helix</keyword>
<name>A0ABW7TQZ4_9NOCA</name>